<dbReference type="PANTHER" id="PTHR47080:SF1">
    <property type="entry name" value="CHROMOSOME 16 OPEN READING FRAME 96"/>
    <property type="match status" value="1"/>
</dbReference>
<feature type="coiled-coil region" evidence="3">
    <location>
        <begin position="614"/>
        <end position="659"/>
    </location>
</feature>
<accession>A0ABQ8TF68</accession>
<proteinExistence type="predicted"/>
<dbReference type="PANTHER" id="PTHR47080">
    <property type="entry name" value="CHROMOSOME 16 OPEN READING FRAME 96"/>
    <property type="match status" value="1"/>
</dbReference>
<sequence>MEKESSIIITLSHLADLALGSPELGAVNFNVLHTLLQVMIRQMNLDKTQVEFRGSDYDRIKTVMKSAPSSPTLKLSEYILNIEDSEGNITKISSKDTKKPEKKHKEKPTSEAVQEAKTEQKQEESGEIEPAGSVILVEQAGDKDKQGKVIDRQVDKEKPKIEVSQEDIEKVNKKMSHLEKQVQDMQSIPSNEELINRTRSSSQTTPVNDMWQIMNLTKRMDAAEDCVNKSGPMFGLTNVRVSLGWTALDHERQIILGHPRVARIVARTKNYSSFGIAGLKLLEDLKFVRIEFEIWPQCGETNLISNDTTYRRVERFTLYWMAALIAWTVSGVRTHHLGPGSFLLVVEPVDSNLSTHVFRVLLLTSMVEDLAKGTDTTGKTSDDASKPSTKPPSIFERLDSLENRVSKLEQNKGVYSSTQSSDTTEPSSGTKQAGGAPINYDNMTTDQVLTTLRKELEQIRYEVDNIEAQIKQVTSIAGGLLFFMYCCGLFNCSFKVHGGINDNCSVISSINDNDINSPRTSIFYKAVDFLINLVEGRTIFSNKISYFMVSVIPDESSMLNSRMWERKLTIKAMSLAGELGLGRMETFTAMLKDKAELLGGEEEELEGGSPRGLVRQLEDKINMCEEQVEDMRNFFTALLKDVHTQISKLEKELGEMNEEDPVGMSDICNTIRVIQEDLQNLNQTAIREMDDRLEKEMHIKSLRALKEDYKFIWADIGAYGAESDGGVFRRSKIGKKLENGSAELPEPRTLPGSNILMPYFFVADEAFPLKQYVMRPYPVKTAESIIKATLCLHNYLRTEACSQHPSQNLGNWREITRNDTNFRSVGRMGSNIAAQAIYKLRDNLADYLVSDAGAISYQHRYVNNGI</sequence>
<feature type="region of interest" description="Disordered" evidence="4">
    <location>
        <begin position="411"/>
        <end position="441"/>
    </location>
</feature>
<comment type="caution">
    <text evidence="6">The sequence shown here is derived from an EMBL/GenBank/DDBJ whole genome shotgun (WGS) entry which is preliminary data.</text>
</comment>
<feature type="region of interest" description="Disordered" evidence="4">
    <location>
        <begin position="91"/>
        <end position="131"/>
    </location>
</feature>
<evidence type="ECO:0000256" key="4">
    <source>
        <dbReference type="SAM" id="MobiDB-lite"/>
    </source>
</evidence>
<evidence type="ECO:0000256" key="3">
    <source>
        <dbReference type="SAM" id="Coils"/>
    </source>
</evidence>
<evidence type="ECO:0000259" key="5">
    <source>
        <dbReference type="Pfam" id="PF13359"/>
    </source>
</evidence>
<feature type="coiled-coil region" evidence="3">
    <location>
        <begin position="449"/>
        <end position="476"/>
    </location>
</feature>
<evidence type="ECO:0000256" key="2">
    <source>
        <dbReference type="ARBA" id="ARBA00022723"/>
    </source>
</evidence>
<feature type="domain" description="DDE Tnp4" evidence="5">
    <location>
        <begin position="699"/>
        <end position="778"/>
    </location>
</feature>
<feature type="compositionally biased region" description="Basic and acidic residues" evidence="4">
    <location>
        <begin position="114"/>
        <end position="124"/>
    </location>
</feature>
<name>A0ABQ8TF68_PERAM</name>
<dbReference type="Pfam" id="PF13359">
    <property type="entry name" value="DDE_Tnp_4"/>
    <property type="match status" value="1"/>
</dbReference>
<feature type="compositionally biased region" description="Polar residues" evidence="4">
    <location>
        <begin position="413"/>
        <end position="431"/>
    </location>
</feature>
<dbReference type="Proteomes" id="UP001148838">
    <property type="component" value="Unassembled WGS sequence"/>
</dbReference>
<evidence type="ECO:0000313" key="7">
    <source>
        <dbReference type="Proteomes" id="UP001148838"/>
    </source>
</evidence>
<evidence type="ECO:0000256" key="1">
    <source>
        <dbReference type="ARBA" id="ARBA00001968"/>
    </source>
</evidence>
<comment type="cofactor">
    <cofactor evidence="1">
        <name>a divalent metal cation</name>
        <dbReference type="ChEBI" id="CHEBI:60240"/>
    </cofactor>
</comment>
<protein>
    <recommendedName>
        <fullName evidence="5">DDE Tnp4 domain-containing protein</fullName>
    </recommendedName>
</protein>
<gene>
    <name evidence="6" type="ORF">ANN_06372</name>
</gene>
<feature type="coiled-coil region" evidence="3">
    <location>
        <begin position="161"/>
        <end position="188"/>
    </location>
</feature>
<dbReference type="InterPro" id="IPR027806">
    <property type="entry name" value="HARBI1_dom"/>
</dbReference>
<reference evidence="6 7" key="1">
    <citation type="journal article" date="2022" name="Allergy">
        <title>Genome assembly and annotation of Periplaneta americana reveal a comprehensive cockroach allergen profile.</title>
        <authorList>
            <person name="Wang L."/>
            <person name="Xiong Q."/>
            <person name="Saelim N."/>
            <person name="Wang L."/>
            <person name="Nong W."/>
            <person name="Wan A.T."/>
            <person name="Shi M."/>
            <person name="Liu X."/>
            <person name="Cao Q."/>
            <person name="Hui J.H.L."/>
            <person name="Sookrung N."/>
            <person name="Leung T.F."/>
            <person name="Tungtrongchitr A."/>
            <person name="Tsui S.K.W."/>
        </authorList>
    </citation>
    <scope>NUCLEOTIDE SEQUENCE [LARGE SCALE GENOMIC DNA]</scope>
    <source>
        <strain evidence="6">PWHHKU_190912</strain>
    </source>
</reference>
<keyword evidence="2" id="KW-0479">Metal-binding</keyword>
<keyword evidence="3" id="KW-0175">Coiled coil</keyword>
<keyword evidence="7" id="KW-1185">Reference proteome</keyword>
<evidence type="ECO:0000313" key="6">
    <source>
        <dbReference type="EMBL" id="KAJ4444577.1"/>
    </source>
</evidence>
<feature type="region of interest" description="Disordered" evidence="4">
    <location>
        <begin position="373"/>
        <end position="394"/>
    </location>
</feature>
<organism evidence="6 7">
    <name type="scientific">Periplaneta americana</name>
    <name type="common">American cockroach</name>
    <name type="synonym">Blatta americana</name>
    <dbReference type="NCBI Taxonomy" id="6978"/>
    <lineage>
        <taxon>Eukaryota</taxon>
        <taxon>Metazoa</taxon>
        <taxon>Ecdysozoa</taxon>
        <taxon>Arthropoda</taxon>
        <taxon>Hexapoda</taxon>
        <taxon>Insecta</taxon>
        <taxon>Pterygota</taxon>
        <taxon>Neoptera</taxon>
        <taxon>Polyneoptera</taxon>
        <taxon>Dictyoptera</taxon>
        <taxon>Blattodea</taxon>
        <taxon>Blattoidea</taxon>
        <taxon>Blattidae</taxon>
        <taxon>Blattinae</taxon>
        <taxon>Periplaneta</taxon>
    </lineage>
</organism>
<dbReference type="EMBL" id="JAJSOF020000011">
    <property type="protein sequence ID" value="KAJ4444577.1"/>
    <property type="molecule type" value="Genomic_DNA"/>
</dbReference>